<dbReference type="EMBL" id="PISD01000010">
    <property type="protein sequence ID" value="PKG29941.1"/>
    <property type="molecule type" value="Genomic_DNA"/>
</dbReference>
<accession>A0A2N0ZKA1</accession>
<dbReference type="RefSeq" id="WP_066195192.1">
    <property type="nucleotide sequence ID" value="NZ_JARMMB010000040.1"/>
</dbReference>
<evidence type="ECO:0000313" key="1">
    <source>
        <dbReference type="EMBL" id="PKG29941.1"/>
    </source>
</evidence>
<gene>
    <name evidence="1" type="ORF">CWS20_06095</name>
</gene>
<reference evidence="1 2" key="1">
    <citation type="journal article" date="2010" name="Int. J. Syst. Evol. Microbiol.">
        <title>Bacillus horneckiae sp. nov., isolated from a spacecraft-assembly clean room.</title>
        <authorList>
            <person name="Vaishampayan P."/>
            <person name="Probst A."/>
            <person name="Krishnamurthi S."/>
            <person name="Ghosh S."/>
            <person name="Osman S."/>
            <person name="McDowall A."/>
            <person name="Ruckmani A."/>
            <person name="Mayilraj S."/>
            <person name="Venkateswaran K."/>
        </authorList>
    </citation>
    <scope>NUCLEOTIDE SEQUENCE [LARGE SCALE GENOMIC DNA]</scope>
    <source>
        <strain evidence="2">1PO1SC</strain>
    </source>
</reference>
<dbReference type="AlphaFoldDB" id="A0A2N0ZKA1"/>
<sequence length="86" mass="9888">MNSRPRNSYILAGVGITSVLLLANKSNREKLQSITTKIKDYMPFNKKKYEVMEKAGHPMPQDTEDNKMVSEGALYSVNYFNEKEQQ</sequence>
<comment type="caution">
    <text evidence="1">The sequence shown here is derived from an EMBL/GenBank/DDBJ whole genome shotgun (WGS) entry which is preliminary data.</text>
</comment>
<dbReference type="Proteomes" id="UP000233343">
    <property type="component" value="Unassembled WGS sequence"/>
</dbReference>
<evidence type="ECO:0000313" key="2">
    <source>
        <dbReference type="Proteomes" id="UP000233343"/>
    </source>
</evidence>
<proteinExistence type="predicted"/>
<keyword evidence="2" id="KW-1185">Reference proteome</keyword>
<evidence type="ECO:0008006" key="3">
    <source>
        <dbReference type="Google" id="ProtNLM"/>
    </source>
</evidence>
<name>A0A2N0ZKA1_9BACI</name>
<protein>
    <recommendedName>
        <fullName evidence="3">YbyB</fullName>
    </recommendedName>
</protein>
<organism evidence="1 2">
    <name type="scientific">Cytobacillus horneckiae</name>
    <dbReference type="NCBI Taxonomy" id="549687"/>
    <lineage>
        <taxon>Bacteria</taxon>
        <taxon>Bacillati</taxon>
        <taxon>Bacillota</taxon>
        <taxon>Bacilli</taxon>
        <taxon>Bacillales</taxon>
        <taxon>Bacillaceae</taxon>
        <taxon>Cytobacillus</taxon>
    </lineage>
</organism>